<dbReference type="InterPro" id="IPR008686">
    <property type="entry name" value="RNA_pol_mitovir"/>
</dbReference>
<evidence type="ECO:0000313" key="21">
    <source>
        <dbReference type="EMBL" id="TXG46241.1"/>
    </source>
</evidence>
<dbReference type="InterPro" id="IPR017443">
    <property type="entry name" value="RuBisCO_lsu_fd_N"/>
</dbReference>
<dbReference type="GO" id="GO:0016984">
    <property type="term" value="F:ribulose-bisphosphate carboxylase activity"/>
    <property type="evidence" value="ECO:0007669"/>
    <property type="project" value="UniProtKB-EC"/>
</dbReference>
<dbReference type="PANTHER" id="PTHR42704:SF15">
    <property type="entry name" value="RIBULOSE BISPHOSPHATE CARBOXYLASE LARGE CHAIN"/>
    <property type="match status" value="1"/>
</dbReference>
<evidence type="ECO:0000256" key="8">
    <source>
        <dbReference type="ARBA" id="ARBA00022567"/>
    </source>
</evidence>
<dbReference type="Gene3D" id="3.30.70.150">
    <property type="entry name" value="RuBisCO large subunit, N-terminal domain"/>
    <property type="match status" value="1"/>
</dbReference>
<evidence type="ECO:0000313" key="22">
    <source>
        <dbReference type="EMBL" id="TXG46707.1"/>
    </source>
</evidence>
<dbReference type="Pfam" id="PF05919">
    <property type="entry name" value="Mitovir_RNA_pol"/>
    <property type="match status" value="1"/>
</dbReference>
<dbReference type="Pfam" id="PF00016">
    <property type="entry name" value="RuBisCO_large"/>
    <property type="match status" value="2"/>
</dbReference>
<keyword evidence="7" id="KW-0602">Photosynthesis</keyword>
<keyword evidence="10" id="KW-0479">Metal-binding</keyword>
<comment type="catalytic activity">
    <reaction evidence="17">
        <text>D-ribulose 1,5-bisphosphate + O2 = 2-phosphoglycolate + (2R)-3-phosphoglycerate + 2 H(+)</text>
        <dbReference type="Rhea" id="RHEA:36631"/>
        <dbReference type="ChEBI" id="CHEBI:15378"/>
        <dbReference type="ChEBI" id="CHEBI:15379"/>
        <dbReference type="ChEBI" id="CHEBI:57870"/>
        <dbReference type="ChEBI" id="CHEBI:58033"/>
        <dbReference type="ChEBI" id="CHEBI:58272"/>
    </reaction>
</comment>
<dbReference type="Pfam" id="PF02788">
    <property type="entry name" value="RuBisCO_large_N"/>
    <property type="match status" value="1"/>
</dbReference>
<dbReference type="InterPro" id="IPR043502">
    <property type="entry name" value="DNA/RNA_pol_sf"/>
</dbReference>
<feature type="domain" description="Ribulose bisphosphate carboxylase large subunit ferrodoxin-like N-terminal" evidence="20">
    <location>
        <begin position="1"/>
        <end position="29"/>
    </location>
</feature>
<dbReference type="GO" id="GO:0009853">
    <property type="term" value="P:photorespiration"/>
    <property type="evidence" value="ECO:0007669"/>
    <property type="project" value="UniProtKB-KW"/>
</dbReference>
<evidence type="ECO:0000256" key="13">
    <source>
        <dbReference type="ARBA" id="ARBA00023033"/>
    </source>
</evidence>
<feature type="domain" description="Ribulose bisphosphate carboxylase large subunit C-terminal" evidence="19">
    <location>
        <begin position="39"/>
        <end position="92"/>
    </location>
</feature>
<dbReference type="SUPFAM" id="SSF56672">
    <property type="entry name" value="DNA/RNA polymerases"/>
    <property type="match status" value="1"/>
</dbReference>
<dbReference type="Gene3D" id="3.20.20.110">
    <property type="entry name" value="Ribulose bisphosphate carboxylase, large subunit, C-terminal domain"/>
    <property type="match status" value="2"/>
</dbReference>
<dbReference type="InterPro" id="IPR000685">
    <property type="entry name" value="RuBisCO_lsu_C"/>
</dbReference>
<evidence type="ECO:0000256" key="9">
    <source>
        <dbReference type="ARBA" id="ARBA00022640"/>
    </source>
</evidence>
<comment type="catalytic activity">
    <reaction evidence="18">
        <text>2 (2R)-3-phosphoglycerate + 2 H(+) = D-ribulose 1,5-bisphosphate + CO2 + H2O</text>
        <dbReference type="Rhea" id="RHEA:23124"/>
        <dbReference type="ChEBI" id="CHEBI:15377"/>
        <dbReference type="ChEBI" id="CHEBI:15378"/>
        <dbReference type="ChEBI" id="CHEBI:16526"/>
        <dbReference type="ChEBI" id="CHEBI:57870"/>
        <dbReference type="ChEBI" id="CHEBI:58272"/>
        <dbReference type="EC" id="4.1.1.39"/>
    </reaction>
</comment>
<evidence type="ECO:0000256" key="6">
    <source>
        <dbReference type="ARBA" id="ARBA00022528"/>
    </source>
</evidence>
<comment type="similarity">
    <text evidence="3">Belongs to the RuBisCO large chain family. Type I subfamily.</text>
</comment>
<dbReference type="InterPro" id="IPR036376">
    <property type="entry name" value="RuBisCO_lsu_C_sf"/>
</dbReference>
<comment type="caution">
    <text evidence="21">The sequence shown here is derived from an EMBL/GenBank/DDBJ whole genome shotgun (WGS) entry which is preliminary data.</text>
</comment>
<evidence type="ECO:0000256" key="5">
    <source>
        <dbReference type="ARBA" id="ARBA00017725"/>
    </source>
</evidence>
<reference evidence="21" key="2">
    <citation type="submission" date="2019-05" db="EMBL/GenBank/DDBJ databases">
        <authorList>
            <person name="Zhang R."/>
        </authorList>
    </citation>
    <scope>NUCLEOTIDE SEQUENCE [LARGE SCALE GENOMIC DNA]</scope>
    <source>
        <strain evidence="21">Malutang-1-2009seedling</strain>
        <tissue evidence="21">Leaf</tissue>
    </source>
</reference>
<evidence type="ECO:0000256" key="3">
    <source>
        <dbReference type="ARBA" id="ARBA00006204"/>
    </source>
</evidence>
<keyword evidence="22" id="KW-0496">Mitochondrion</keyword>
<dbReference type="EMBL" id="VAHF01000014">
    <property type="protein sequence ID" value="TXG46707.1"/>
    <property type="molecule type" value="Genomic_DNA"/>
</dbReference>
<dbReference type="SUPFAM" id="SSF54966">
    <property type="entry name" value="RuBisCO, large subunit, small (N-terminal) domain"/>
    <property type="match status" value="1"/>
</dbReference>
<dbReference type="AlphaFoldDB" id="A0A5C7GN59"/>
<evidence type="ECO:0000259" key="19">
    <source>
        <dbReference type="Pfam" id="PF00016"/>
    </source>
</evidence>
<dbReference type="PROSITE" id="PS00157">
    <property type="entry name" value="RUBISCO_LARGE"/>
    <property type="match status" value="1"/>
</dbReference>
<dbReference type="GO" id="GO:0019253">
    <property type="term" value="P:reductive pentose-phosphate cycle"/>
    <property type="evidence" value="ECO:0007669"/>
    <property type="project" value="UniProtKB-KW"/>
</dbReference>
<evidence type="ECO:0000256" key="17">
    <source>
        <dbReference type="ARBA" id="ARBA00048059"/>
    </source>
</evidence>
<keyword evidence="16" id="KW-0120">Carbon dioxide fixation</keyword>
<gene>
    <name evidence="22" type="ORF">EZV62_027781</name>
    <name evidence="21" type="ORF">EZV62_028272</name>
</gene>
<evidence type="ECO:0000256" key="4">
    <source>
        <dbReference type="ARBA" id="ARBA00012287"/>
    </source>
</evidence>
<evidence type="ECO:0000256" key="2">
    <source>
        <dbReference type="ARBA" id="ARBA00004229"/>
    </source>
</evidence>
<keyword evidence="11" id="KW-0460">Magnesium</keyword>
<reference evidence="23" key="1">
    <citation type="journal article" date="2019" name="Gigascience">
        <title>De novo genome assembly of the endangered Acer yangbiense, a plant species with extremely small populations endemic to Yunnan Province, China.</title>
        <authorList>
            <person name="Yang J."/>
            <person name="Wariss H.M."/>
            <person name="Tao L."/>
            <person name="Zhang R."/>
            <person name="Yun Q."/>
            <person name="Hollingsworth P."/>
            <person name="Dao Z."/>
            <person name="Luo G."/>
            <person name="Guo H."/>
            <person name="Ma Y."/>
            <person name="Sun W."/>
        </authorList>
    </citation>
    <scope>NUCLEOTIDE SEQUENCE [LARGE SCALE GENOMIC DNA]</scope>
    <source>
        <strain evidence="23">cv. Malutang</strain>
    </source>
</reference>
<evidence type="ECO:0000256" key="1">
    <source>
        <dbReference type="ARBA" id="ARBA00001946"/>
    </source>
</evidence>
<dbReference type="PANTHER" id="PTHR42704">
    <property type="entry name" value="RIBULOSE BISPHOSPHATE CARBOXYLASE"/>
    <property type="match status" value="1"/>
</dbReference>
<dbReference type="EMBL" id="VAHF01000263">
    <property type="protein sequence ID" value="TXG46241.1"/>
    <property type="molecule type" value="Genomic_DNA"/>
</dbReference>
<organism evidence="21 23">
    <name type="scientific">Acer yangbiense</name>
    <dbReference type="NCBI Taxonomy" id="1000413"/>
    <lineage>
        <taxon>Eukaryota</taxon>
        <taxon>Viridiplantae</taxon>
        <taxon>Streptophyta</taxon>
        <taxon>Embryophyta</taxon>
        <taxon>Tracheophyta</taxon>
        <taxon>Spermatophyta</taxon>
        <taxon>Magnoliopsida</taxon>
        <taxon>eudicotyledons</taxon>
        <taxon>Gunneridae</taxon>
        <taxon>Pentapetalae</taxon>
        <taxon>rosids</taxon>
        <taxon>malvids</taxon>
        <taxon>Sapindales</taxon>
        <taxon>Sapindaceae</taxon>
        <taxon>Hippocastanoideae</taxon>
        <taxon>Acereae</taxon>
        <taxon>Acer</taxon>
    </lineage>
</organism>
<keyword evidence="14" id="KW-0601">Photorespiration</keyword>
<dbReference type="SUPFAM" id="SSF51649">
    <property type="entry name" value="RuBisCo, C-terminal domain"/>
    <property type="match status" value="1"/>
</dbReference>
<sequence length="792" mass="88721">MFTSIVGNVFWFKALRALRLEDLRTPPAYSKTFQGPPHGIQVEREKWNKYGRPLLGCTIQPKLGLSAKNYGRAVYECLRGGLDFTKDDENAETGEIKGHYLNGRYMRRYDKKGVIDRQKNHGIHFRVLAKALRMSGGDHIHSGTVVGKLEGERDITLGFVDLLRDDFIEKDRSRGIYFTQDWVSLPGVLPVASGGIHVWHMPALTGDDSVLQFGGGTLGHPWGNAPGAVANRVALEACVQARNEGRDLAREGNEREASKWSAELAAACEVWKEIQFELEAMDTLESQIVLPSDMRRSWSGGSSLSQQEASQVVFEAPLSVLCRSLEKAVPSFRFSLAKLVKLAKPISKSTFDSISRPWDNTESVLEQVAKIKWDLPSLVQRYLPRVSTIPLHQGMCWEPTWKAIPNMAFFSDYMIRGAHVKQQWSQGLLWIPFTRFALDKENKMISGWCLDQFEKTIGPTLPTPEEFGCRPITGRLGFANDTHGWYAQTKPLDRLVGSKVAFSFDLKSATDRWPLVLLFEVMCYLFDRLALWLDNLSDIMPLGLYLHCLIIFWCGIVQSPGLRFSKYAVLGDDVVIADEQVAKVYEQALGSLGLSISYQKSLISHTGSAEFAKRFRVRDLSKDLSPISAQALLNSHHPYGTIAVQLQYPMRRFSTMCRVGGIGFRVLSRLDHSRSLRVERLLAMYTKTTLPIELWLGRGLPLNPYARGVIIELLRKELRPKETTSGGVALVLRNKRFISLSGRFSPFGIHNHSVPTTASVPGALALLRLTEAKCSPGRVEALASERAALLVE</sequence>
<evidence type="ECO:0000256" key="18">
    <source>
        <dbReference type="ARBA" id="ARBA00049469"/>
    </source>
</evidence>
<dbReference type="GO" id="GO:0009507">
    <property type="term" value="C:chloroplast"/>
    <property type="evidence" value="ECO:0007669"/>
    <property type="project" value="UniProtKB-SubCell"/>
</dbReference>
<evidence type="ECO:0000256" key="16">
    <source>
        <dbReference type="ARBA" id="ARBA00023300"/>
    </source>
</evidence>
<keyword evidence="13" id="KW-0503">Monooxygenase</keyword>
<dbReference type="Proteomes" id="UP000323000">
    <property type="component" value="Mitochondrion MT"/>
</dbReference>
<keyword evidence="15" id="KW-0456">Lyase</keyword>
<dbReference type="GO" id="GO:0004497">
    <property type="term" value="F:monooxygenase activity"/>
    <property type="evidence" value="ECO:0007669"/>
    <property type="project" value="UniProtKB-KW"/>
</dbReference>
<comment type="cofactor">
    <cofactor evidence="1">
        <name>Mg(2+)</name>
        <dbReference type="ChEBI" id="CHEBI:18420"/>
    </cofactor>
</comment>
<evidence type="ECO:0000256" key="14">
    <source>
        <dbReference type="ARBA" id="ARBA00023238"/>
    </source>
</evidence>
<comment type="subcellular location">
    <subcellularLocation>
        <location evidence="2">Plastid</location>
        <location evidence="2">Chloroplast</location>
    </subcellularLocation>
</comment>
<name>A0A5C7GN59_9ROSI</name>
<keyword evidence="8" id="KW-0113">Calvin cycle</keyword>
<dbReference type="InterPro" id="IPR020878">
    <property type="entry name" value="RuBisCo_large_chain_AS"/>
</dbReference>
<protein>
    <recommendedName>
        <fullName evidence="5">Ribulose bisphosphate carboxylase large chain</fullName>
        <ecNumber evidence="4">4.1.1.39</ecNumber>
    </recommendedName>
</protein>
<evidence type="ECO:0000259" key="20">
    <source>
        <dbReference type="Pfam" id="PF02788"/>
    </source>
</evidence>
<dbReference type="OrthoDB" id="1750590at2759"/>
<proteinExistence type="inferred from homology"/>
<evidence type="ECO:0000256" key="11">
    <source>
        <dbReference type="ARBA" id="ARBA00022842"/>
    </source>
</evidence>
<evidence type="ECO:0000313" key="23">
    <source>
        <dbReference type="Proteomes" id="UP000323000"/>
    </source>
</evidence>
<keyword evidence="6" id="KW-0150">Chloroplast</keyword>
<geneLocation type="mitochondrion" evidence="22"/>
<feature type="domain" description="Ribulose bisphosphate carboxylase large subunit C-terminal" evidence="19">
    <location>
        <begin position="112"/>
        <end position="271"/>
    </location>
</feature>
<dbReference type="InterPro" id="IPR036422">
    <property type="entry name" value="RuBisCO_lsu_N_sf"/>
</dbReference>
<dbReference type="InterPro" id="IPR033966">
    <property type="entry name" value="RuBisCO"/>
</dbReference>
<dbReference type="GO" id="GO:0000287">
    <property type="term" value="F:magnesium ion binding"/>
    <property type="evidence" value="ECO:0007669"/>
    <property type="project" value="InterPro"/>
</dbReference>
<keyword evidence="23" id="KW-1185">Reference proteome</keyword>
<keyword evidence="9" id="KW-0934">Plastid</keyword>
<evidence type="ECO:0000256" key="12">
    <source>
        <dbReference type="ARBA" id="ARBA00023002"/>
    </source>
</evidence>
<evidence type="ECO:0000256" key="10">
    <source>
        <dbReference type="ARBA" id="ARBA00022723"/>
    </source>
</evidence>
<accession>A0A5C7GN59</accession>
<evidence type="ECO:0000256" key="15">
    <source>
        <dbReference type="ARBA" id="ARBA00023239"/>
    </source>
</evidence>
<dbReference type="EC" id="4.1.1.39" evidence="4"/>
<evidence type="ECO:0000256" key="7">
    <source>
        <dbReference type="ARBA" id="ARBA00022531"/>
    </source>
</evidence>
<keyword evidence="12" id="KW-0560">Oxidoreductase</keyword>